<dbReference type="EMBL" id="APHR01000043">
    <property type="protein sequence ID" value="EMR12749.1"/>
    <property type="molecule type" value="Genomic_DNA"/>
</dbReference>
<protein>
    <recommendedName>
        <fullName evidence="3">histidine kinase</fullName>
        <ecNumber evidence="3">2.7.13.3</ecNumber>
    </recommendedName>
</protein>
<keyword evidence="11 14" id="KW-1133">Transmembrane helix</keyword>
<dbReference type="InterPro" id="IPR036097">
    <property type="entry name" value="HisK_dim/P_sf"/>
</dbReference>
<sequence>MKRPLSLKRLFTLSFLVFGLLVMIGYSLLSIHFFVRGMDNIVSGAMENAALAYFATHPDADMDESVIYRGARISRDWQQLPEEIRSAFNRPPASPGELLKHDASGWLQRPDIMHFVLRIDINDQPVFISRSMSRDSVSPLMGRNMAESLQLLLLFSLLSALTLIVITGLLLRHISRPVARLGQWTRQLTAEQLEQPVPDFMYPELNEMAQLTRNSLISVNRSLQREHQFLRYASHELRTPISVIRNNIELMSRWQQKQSETLPPVLKEITDRIDRASLNMHHLTETLLWMSRDISSPLPEQTLDLEQTLTQLVEDMRYLLRDKQVSVDIDCSPCTVSVSEVALRIVLGNLIRNAFQHTWQGEVTIQQQDTRISIVNHLYPEQSTPTTESGFGLGLQLTAQLTEKLGWYYRNEALGDGHRVTLDISPQAPLFANQDL</sequence>
<dbReference type="PROSITE" id="PS50109">
    <property type="entry name" value="HIS_KIN"/>
    <property type="match status" value="1"/>
</dbReference>
<dbReference type="InterPro" id="IPR005467">
    <property type="entry name" value="His_kinase_dom"/>
</dbReference>
<dbReference type="Gene3D" id="1.10.287.130">
    <property type="match status" value="1"/>
</dbReference>
<evidence type="ECO:0000256" key="8">
    <source>
        <dbReference type="ARBA" id="ARBA00022741"/>
    </source>
</evidence>
<reference evidence="16 17" key="1">
    <citation type="journal article" date="2013" name="Genome Announc.">
        <title>Draft Genome Sequence of Methylophaga lonarensis MPLT, a Haloalkaliphilic (Non-Methane-Utilizing) Methylotroph.</title>
        <authorList>
            <person name="Shetty S.A."/>
            <person name="Marathe N.P."/>
            <person name="Munot H."/>
            <person name="Antony C.P."/>
            <person name="Dhotre D.P."/>
            <person name="Murrell J.C."/>
            <person name="Shouche Y.S."/>
        </authorList>
    </citation>
    <scope>NUCLEOTIDE SEQUENCE [LARGE SCALE GENOMIC DNA]</scope>
    <source>
        <strain evidence="16 17">MPL</strain>
    </source>
</reference>
<evidence type="ECO:0000256" key="9">
    <source>
        <dbReference type="ARBA" id="ARBA00022777"/>
    </source>
</evidence>
<dbReference type="PANTHER" id="PTHR45528:SF1">
    <property type="entry name" value="SENSOR HISTIDINE KINASE CPXA"/>
    <property type="match status" value="1"/>
</dbReference>
<keyword evidence="13 14" id="KW-0472">Membrane</keyword>
<dbReference type="GO" id="GO:0005524">
    <property type="term" value="F:ATP binding"/>
    <property type="evidence" value="ECO:0007669"/>
    <property type="project" value="UniProtKB-KW"/>
</dbReference>
<name>M7PQN9_9GAMM</name>
<proteinExistence type="predicted"/>
<organism evidence="16 17">
    <name type="scientific">Methylophaga lonarensis MPL</name>
    <dbReference type="NCBI Taxonomy" id="1286106"/>
    <lineage>
        <taxon>Bacteria</taxon>
        <taxon>Pseudomonadati</taxon>
        <taxon>Pseudomonadota</taxon>
        <taxon>Gammaproteobacteria</taxon>
        <taxon>Thiotrichales</taxon>
        <taxon>Piscirickettsiaceae</taxon>
        <taxon>Methylophaga</taxon>
    </lineage>
</organism>
<dbReference type="PATRIC" id="fig|1286106.3.peg.1743"/>
<dbReference type="SMART" id="SM00388">
    <property type="entry name" value="HisKA"/>
    <property type="match status" value="1"/>
</dbReference>
<keyword evidence="8" id="KW-0547">Nucleotide-binding</keyword>
<dbReference type="OrthoDB" id="9121563at2"/>
<dbReference type="AlphaFoldDB" id="M7PQN9"/>
<keyword evidence="17" id="KW-1185">Reference proteome</keyword>
<comment type="catalytic activity">
    <reaction evidence="1">
        <text>ATP + protein L-histidine = ADP + protein N-phospho-L-histidine.</text>
        <dbReference type="EC" id="2.7.13.3"/>
    </reaction>
</comment>
<dbReference type="STRING" id="1286106.MPL1_08683"/>
<evidence type="ECO:0000259" key="15">
    <source>
        <dbReference type="PROSITE" id="PS50109"/>
    </source>
</evidence>
<dbReference type="InterPro" id="IPR050398">
    <property type="entry name" value="HssS/ArlS-like"/>
</dbReference>
<keyword evidence="7 14" id="KW-0812">Transmembrane</keyword>
<evidence type="ECO:0000256" key="10">
    <source>
        <dbReference type="ARBA" id="ARBA00022840"/>
    </source>
</evidence>
<keyword evidence="9" id="KW-0418">Kinase</keyword>
<dbReference type="InterPro" id="IPR003661">
    <property type="entry name" value="HisK_dim/P_dom"/>
</dbReference>
<evidence type="ECO:0000256" key="14">
    <source>
        <dbReference type="SAM" id="Phobius"/>
    </source>
</evidence>
<evidence type="ECO:0000256" key="2">
    <source>
        <dbReference type="ARBA" id="ARBA00004651"/>
    </source>
</evidence>
<dbReference type="GO" id="GO:0000155">
    <property type="term" value="F:phosphorelay sensor kinase activity"/>
    <property type="evidence" value="ECO:0007669"/>
    <property type="project" value="InterPro"/>
</dbReference>
<dbReference type="Pfam" id="PF00512">
    <property type="entry name" value="HisKA"/>
    <property type="match status" value="1"/>
</dbReference>
<evidence type="ECO:0000256" key="5">
    <source>
        <dbReference type="ARBA" id="ARBA00022553"/>
    </source>
</evidence>
<dbReference type="Gene3D" id="6.10.340.10">
    <property type="match status" value="1"/>
</dbReference>
<feature type="transmembrane region" description="Helical" evidence="14">
    <location>
        <begin position="149"/>
        <end position="171"/>
    </location>
</feature>
<evidence type="ECO:0000256" key="12">
    <source>
        <dbReference type="ARBA" id="ARBA00023012"/>
    </source>
</evidence>
<dbReference type="RefSeq" id="WP_009726711.1">
    <property type="nucleotide sequence ID" value="NZ_APHR01000043.1"/>
</dbReference>
<keyword evidence="12" id="KW-0902">Two-component regulatory system</keyword>
<comment type="caution">
    <text evidence="16">The sequence shown here is derived from an EMBL/GenBank/DDBJ whole genome shotgun (WGS) entry which is preliminary data.</text>
</comment>
<evidence type="ECO:0000256" key="6">
    <source>
        <dbReference type="ARBA" id="ARBA00022679"/>
    </source>
</evidence>
<dbReference type="PANTHER" id="PTHR45528">
    <property type="entry name" value="SENSOR HISTIDINE KINASE CPXA"/>
    <property type="match status" value="1"/>
</dbReference>
<gene>
    <name evidence="16" type="ORF">MPL1_08683</name>
</gene>
<feature type="transmembrane region" description="Helical" evidence="14">
    <location>
        <begin position="12"/>
        <end position="35"/>
    </location>
</feature>
<keyword evidence="5" id="KW-0597">Phosphoprotein</keyword>
<dbReference type="Gene3D" id="3.30.565.10">
    <property type="entry name" value="Histidine kinase-like ATPase, C-terminal domain"/>
    <property type="match status" value="1"/>
</dbReference>
<dbReference type="InterPro" id="IPR036890">
    <property type="entry name" value="HATPase_C_sf"/>
</dbReference>
<dbReference type="SUPFAM" id="SSF55874">
    <property type="entry name" value="ATPase domain of HSP90 chaperone/DNA topoisomerase II/histidine kinase"/>
    <property type="match status" value="1"/>
</dbReference>
<evidence type="ECO:0000256" key="11">
    <source>
        <dbReference type="ARBA" id="ARBA00022989"/>
    </source>
</evidence>
<dbReference type="SUPFAM" id="SSF47384">
    <property type="entry name" value="Homodimeric domain of signal transducing histidine kinase"/>
    <property type="match status" value="1"/>
</dbReference>
<evidence type="ECO:0000313" key="17">
    <source>
        <dbReference type="Proteomes" id="UP000012019"/>
    </source>
</evidence>
<feature type="domain" description="Histidine kinase" evidence="15">
    <location>
        <begin position="232"/>
        <end position="416"/>
    </location>
</feature>
<dbReference type="EC" id="2.7.13.3" evidence="3"/>
<dbReference type="CDD" id="cd00082">
    <property type="entry name" value="HisKA"/>
    <property type="match status" value="1"/>
</dbReference>
<keyword evidence="6" id="KW-0808">Transferase</keyword>
<dbReference type="eggNOG" id="COG0642">
    <property type="taxonomic scope" value="Bacteria"/>
</dbReference>
<evidence type="ECO:0000313" key="16">
    <source>
        <dbReference type="EMBL" id="EMR12749.1"/>
    </source>
</evidence>
<keyword evidence="4" id="KW-1003">Cell membrane</keyword>
<evidence type="ECO:0000256" key="3">
    <source>
        <dbReference type="ARBA" id="ARBA00012438"/>
    </source>
</evidence>
<evidence type="ECO:0000256" key="4">
    <source>
        <dbReference type="ARBA" id="ARBA00022475"/>
    </source>
</evidence>
<dbReference type="GO" id="GO:0005886">
    <property type="term" value="C:plasma membrane"/>
    <property type="evidence" value="ECO:0007669"/>
    <property type="project" value="UniProtKB-SubCell"/>
</dbReference>
<accession>M7PQN9</accession>
<evidence type="ECO:0000256" key="1">
    <source>
        <dbReference type="ARBA" id="ARBA00000085"/>
    </source>
</evidence>
<comment type="subcellular location">
    <subcellularLocation>
        <location evidence="2">Cell membrane</location>
        <topology evidence="2">Multi-pass membrane protein</topology>
    </subcellularLocation>
</comment>
<evidence type="ECO:0000256" key="13">
    <source>
        <dbReference type="ARBA" id="ARBA00023136"/>
    </source>
</evidence>
<dbReference type="Proteomes" id="UP000012019">
    <property type="component" value="Unassembled WGS sequence"/>
</dbReference>
<evidence type="ECO:0000256" key="7">
    <source>
        <dbReference type="ARBA" id="ARBA00022692"/>
    </source>
</evidence>
<keyword evidence="10" id="KW-0067">ATP-binding</keyword>